<dbReference type="InterPro" id="IPR008775">
    <property type="entry name" value="Phytyl_CoA_dOase-like"/>
</dbReference>
<organism evidence="2 3">
    <name type="scientific">Chlamydomonas eustigma</name>
    <dbReference type="NCBI Taxonomy" id="1157962"/>
    <lineage>
        <taxon>Eukaryota</taxon>
        <taxon>Viridiplantae</taxon>
        <taxon>Chlorophyta</taxon>
        <taxon>core chlorophytes</taxon>
        <taxon>Chlorophyceae</taxon>
        <taxon>CS clade</taxon>
        <taxon>Chlamydomonadales</taxon>
        <taxon>Chlamydomonadaceae</taxon>
        <taxon>Chlamydomonas</taxon>
    </lineage>
</organism>
<dbReference type="Pfam" id="PF05721">
    <property type="entry name" value="PhyH"/>
    <property type="match status" value="1"/>
</dbReference>
<accession>A0A250WVD2</accession>
<dbReference type="EMBL" id="BEGY01000009">
    <property type="protein sequence ID" value="GAX74803.1"/>
    <property type="molecule type" value="Genomic_DNA"/>
</dbReference>
<dbReference type="PANTHER" id="PTHR20883:SF46">
    <property type="entry name" value="PHYTANOYL-COA HYDROXYLASE"/>
    <property type="match status" value="1"/>
</dbReference>
<sequence length="312" mass="35771">MIQNFSLFNPSQTAHPVIRKFCCSSRQVLVRSLSDSENSLRLGYSYTVTERDKQHFRENGYVHLKGVLSEEEMDSLEEIYNGFLNKQLVDPSKLGKDFCDMSGDYNRPLSEFNIINIMLPSKYYPPLKGNLYEQRSASIAEQLCGEDMVMDYDQLLAKPPLKPEAVFHWHQDLAYWPVTSDTRTASFWLAVDDSNEENGCIRFVPGSHREPQLRPHLPLHGDREKSHTLVSKLRPSDQFVPAVLKRGDVTVHHERVVHGSGGNTTKTSWRRAYVIAYRSQSTVDEERRMGFTHSHNDAVEVLNEVGKEKLNS</sequence>
<comment type="cofactor">
    <cofactor evidence="1">
        <name>Fe cation</name>
        <dbReference type="ChEBI" id="CHEBI:24875"/>
    </cofactor>
</comment>
<dbReference type="AlphaFoldDB" id="A0A250WVD2"/>
<reference evidence="2 3" key="1">
    <citation type="submission" date="2017-08" db="EMBL/GenBank/DDBJ databases">
        <title>Acidophilic green algal genome provides insights into adaptation to an acidic environment.</title>
        <authorList>
            <person name="Hirooka S."/>
            <person name="Hirose Y."/>
            <person name="Kanesaki Y."/>
            <person name="Higuchi S."/>
            <person name="Fujiwara T."/>
            <person name="Onuma R."/>
            <person name="Era A."/>
            <person name="Ohbayashi R."/>
            <person name="Uzuka A."/>
            <person name="Nozaki H."/>
            <person name="Yoshikawa H."/>
            <person name="Miyagishima S.Y."/>
        </authorList>
    </citation>
    <scope>NUCLEOTIDE SEQUENCE [LARGE SCALE GENOMIC DNA]</scope>
    <source>
        <strain evidence="2 3">NIES-2499</strain>
    </source>
</reference>
<dbReference type="OrthoDB" id="445007at2759"/>
<protein>
    <recommendedName>
        <fullName evidence="4">Fe2OG dioxygenase domain-containing protein</fullName>
    </recommendedName>
</protein>
<name>A0A250WVD2_9CHLO</name>
<evidence type="ECO:0008006" key="4">
    <source>
        <dbReference type="Google" id="ProtNLM"/>
    </source>
</evidence>
<evidence type="ECO:0000313" key="3">
    <source>
        <dbReference type="Proteomes" id="UP000232323"/>
    </source>
</evidence>
<keyword evidence="3" id="KW-1185">Reference proteome</keyword>
<comment type="caution">
    <text evidence="2">The sequence shown here is derived from an EMBL/GenBank/DDBJ whole genome shotgun (WGS) entry which is preliminary data.</text>
</comment>
<evidence type="ECO:0000313" key="2">
    <source>
        <dbReference type="EMBL" id="GAX74803.1"/>
    </source>
</evidence>
<proteinExistence type="predicted"/>
<dbReference type="Gene3D" id="2.60.120.620">
    <property type="entry name" value="q2cbj1_9rhob like domain"/>
    <property type="match status" value="1"/>
</dbReference>
<dbReference type="Proteomes" id="UP000232323">
    <property type="component" value="Unassembled WGS sequence"/>
</dbReference>
<dbReference type="STRING" id="1157962.A0A250WVD2"/>
<evidence type="ECO:0000256" key="1">
    <source>
        <dbReference type="ARBA" id="ARBA00001962"/>
    </source>
</evidence>
<dbReference type="SUPFAM" id="SSF51197">
    <property type="entry name" value="Clavaminate synthase-like"/>
    <property type="match status" value="1"/>
</dbReference>
<dbReference type="PANTHER" id="PTHR20883">
    <property type="entry name" value="PHYTANOYL-COA DIOXYGENASE DOMAIN CONTAINING 1"/>
    <property type="match status" value="1"/>
</dbReference>
<gene>
    <name evidence="2" type="ORF">CEUSTIGMA_g2250.t1</name>
</gene>